<accession>A0A174VT52</accession>
<dbReference type="Pfam" id="PF12833">
    <property type="entry name" value="HTH_18"/>
    <property type="match status" value="1"/>
</dbReference>
<dbReference type="PRINTS" id="PR00032">
    <property type="entry name" value="HTHARAC"/>
</dbReference>
<dbReference type="PROSITE" id="PS01124">
    <property type="entry name" value="HTH_ARAC_FAMILY_2"/>
    <property type="match status" value="1"/>
</dbReference>
<dbReference type="SMART" id="SM00342">
    <property type="entry name" value="HTH_ARAC"/>
    <property type="match status" value="1"/>
</dbReference>
<evidence type="ECO:0000259" key="4">
    <source>
        <dbReference type="PROSITE" id="PS01124"/>
    </source>
</evidence>
<evidence type="ECO:0000313" key="6">
    <source>
        <dbReference type="Proteomes" id="UP000095332"/>
    </source>
</evidence>
<dbReference type="EMBL" id="CZBM01000009">
    <property type="protein sequence ID" value="CUQ35467.1"/>
    <property type="molecule type" value="Genomic_DNA"/>
</dbReference>
<gene>
    <name evidence="5" type="primary">chbR</name>
    <name evidence="5" type="ORF">ERS852560_02348</name>
</gene>
<name>A0A174VT52_PARDI</name>
<feature type="domain" description="HTH araC/xylS-type" evidence="4">
    <location>
        <begin position="220"/>
        <end position="318"/>
    </location>
</feature>
<dbReference type="InterPro" id="IPR018060">
    <property type="entry name" value="HTH_AraC"/>
</dbReference>
<sequence>MPNPTKYKKYSAKRNGKSLKISTFAKYSCLRNDKRDMEKDIPKIDLPQDWVIGKLTAGDIGLLNLYANYPCRLKAGIFVFCLSGEVEASINLTQFKVEPGSFISILPGSIFQIHKIGGDLQIYFIGFSSDFLEKANASKSVIDMHYIVKENPIYKPKEKALPLLKDYFELLIKTYELCGSQLSRSVINHLFTGILMGVSTMYKDQTADKQNLSKAEQTSKNFTQLVMQNYTMQRSVAWYAKRLGITQAHLSSIIKQTTGKTCVEIITSMVIMDAKAQLKSTNLSIHDIAYALNFTNMSFFGKYFKRHVGMSPQEYRNS</sequence>
<keyword evidence="2" id="KW-0238">DNA-binding</keyword>
<evidence type="ECO:0000313" key="5">
    <source>
        <dbReference type="EMBL" id="CUQ35467.1"/>
    </source>
</evidence>
<protein>
    <submittedName>
        <fullName evidence="5">Chb operon repressor</fullName>
    </submittedName>
</protein>
<dbReference type="InterPro" id="IPR037923">
    <property type="entry name" value="HTH-like"/>
</dbReference>
<evidence type="ECO:0000256" key="3">
    <source>
        <dbReference type="ARBA" id="ARBA00023163"/>
    </source>
</evidence>
<evidence type="ECO:0000256" key="1">
    <source>
        <dbReference type="ARBA" id="ARBA00023015"/>
    </source>
</evidence>
<organism evidence="5 6">
    <name type="scientific">Parabacteroides distasonis</name>
    <dbReference type="NCBI Taxonomy" id="823"/>
    <lineage>
        <taxon>Bacteria</taxon>
        <taxon>Pseudomonadati</taxon>
        <taxon>Bacteroidota</taxon>
        <taxon>Bacteroidia</taxon>
        <taxon>Bacteroidales</taxon>
        <taxon>Tannerellaceae</taxon>
        <taxon>Parabacteroides</taxon>
    </lineage>
</organism>
<dbReference type="Gene3D" id="1.10.10.60">
    <property type="entry name" value="Homeodomain-like"/>
    <property type="match status" value="1"/>
</dbReference>
<keyword evidence="1" id="KW-0805">Transcription regulation</keyword>
<dbReference type="GO" id="GO:0003700">
    <property type="term" value="F:DNA-binding transcription factor activity"/>
    <property type="evidence" value="ECO:0007669"/>
    <property type="project" value="InterPro"/>
</dbReference>
<dbReference type="PANTHER" id="PTHR43280:SF32">
    <property type="entry name" value="TRANSCRIPTIONAL REGULATORY PROTEIN"/>
    <property type="match status" value="1"/>
</dbReference>
<evidence type="ECO:0000256" key="2">
    <source>
        <dbReference type="ARBA" id="ARBA00023125"/>
    </source>
</evidence>
<proteinExistence type="predicted"/>
<keyword evidence="3" id="KW-0804">Transcription</keyword>
<dbReference type="PANTHER" id="PTHR43280">
    <property type="entry name" value="ARAC-FAMILY TRANSCRIPTIONAL REGULATOR"/>
    <property type="match status" value="1"/>
</dbReference>
<dbReference type="Proteomes" id="UP000095332">
    <property type="component" value="Unassembled WGS sequence"/>
</dbReference>
<dbReference type="InterPro" id="IPR009057">
    <property type="entry name" value="Homeodomain-like_sf"/>
</dbReference>
<dbReference type="InterPro" id="IPR020449">
    <property type="entry name" value="Tscrpt_reg_AraC-type_HTH"/>
</dbReference>
<dbReference type="GO" id="GO:0043565">
    <property type="term" value="F:sequence-specific DNA binding"/>
    <property type="evidence" value="ECO:0007669"/>
    <property type="project" value="InterPro"/>
</dbReference>
<reference evidence="5 6" key="1">
    <citation type="submission" date="2015-09" db="EMBL/GenBank/DDBJ databases">
        <authorList>
            <consortium name="Pathogen Informatics"/>
        </authorList>
    </citation>
    <scope>NUCLEOTIDE SEQUENCE [LARGE SCALE GENOMIC DNA]</scope>
    <source>
        <strain evidence="5 6">2789STDY5834948</strain>
    </source>
</reference>
<dbReference type="AlphaFoldDB" id="A0A174VT52"/>
<dbReference type="SUPFAM" id="SSF51215">
    <property type="entry name" value="Regulatory protein AraC"/>
    <property type="match status" value="1"/>
</dbReference>
<dbReference type="SUPFAM" id="SSF46689">
    <property type="entry name" value="Homeodomain-like"/>
    <property type="match status" value="1"/>
</dbReference>